<dbReference type="PANTHER" id="PTHR13683:SF375">
    <property type="entry name" value="PEPTIDASE A1 DOMAIN-CONTAINING PROTEIN"/>
    <property type="match status" value="1"/>
</dbReference>
<evidence type="ECO:0000256" key="5">
    <source>
        <dbReference type="PIRSR" id="PIRSR601461-1"/>
    </source>
</evidence>
<feature type="active site" evidence="5">
    <location>
        <position position="58"/>
    </location>
</feature>
<evidence type="ECO:0000313" key="9">
    <source>
        <dbReference type="EMBL" id="CAJ1376652.1"/>
    </source>
</evidence>
<name>A0AA36MRM5_9DINO</name>
<accession>A0AA36MRM5</accession>
<evidence type="ECO:0000256" key="4">
    <source>
        <dbReference type="ARBA" id="ARBA00022801"/>
    </source>
</evidence>
<dbReference type="PROSITE" id="PS51767">
    <property type="entry name" value="PEPTIDASE_A1"/>
    <property type="match status" value="1"/>
</dbReference>
<keyword evidence="6" id="KW-0812">Transmembrane</keyword>
<reference evidence="9" key="1">
    <citation type="submission" date="2023-08" db="EMBL/GenBank/DDBJ databases">
        <authorList>
            <person name="Chen Y."/>
            <person name="Shah S."/>
            <person name="Dougan E. K."/>
            <person name="Thang M."/>
            <person name="Chan C."/>
        </authorList>
    </citation>
    <scope>NUCLEOTIDE SEQUENCE</scope>
</reference>
<dbReference type="GO" id="GO:0004190">
    <property type="term" value="F:aspartic-type endopeptidase activity"/>
    <property type="evidence" value="ECO:0007669"/>
    <property type="project" value="InterPro"/>
</dbReference>
<dbReference type="Gene3D" id="2.40.70.10">
    <property type="entry name" value="Acid Proteases"/>
    <property type="match status" value="2"/>
</dbReference>
<organism evidence="9 10">
    <name type="scientific">Effrenium voratum</name>
    <dbReference type="NCBI Taxonomy" id="2562239"/>
    <lineage>
        <taxon>Eukaryota</taxon>
        <taxon>Sar</taxon>
        <taxon>Alveolata</taxon>
        <taxon>Dinophyceae</taxon>
        <taxon>Suessiales</taxon>
        <taxon>Symbiodiniaceae</taxon>
        <taxon>Effrenium</taxon>
    </lineage>
</organism>
<dbReference type="AlphaFoldDB" id="A0AA36MRM5"/>
<proteinExistence type="inferred from homology"/>
<keyword evidence="3 7" id="KW-0732">Signal</keyword>
<feature type="signal peptide" evidence="7">
    <location>
        <begin position="1"/>
        <end position="18"/>
    </location>
</feature>
<dbReference type="Proteomes" id="UP001178507">
    <property type="component" value="Unassembled WGS sequence"/>
</dbReference>
<evidence type="ECO:0000256" key="6">
    <source>
        <dbReference type="SAM" id="Phobius"/>
    </source>
</evidence>
<feature type="chain" id="PRO_5041437767" description="Peptidase A1 domain-containing protein" evidence="7">
    <location>
        <begin position="19"/>
        <end position="464"/>
    </location>
</feature>
<keyword evidence="6" id="KW-1133">Transmembrane helix</keyword>
<keyword evidence="6" id="KW-0472">Membrane</keyword>
<comment type="caution">
    <text evidence="9">The sequence shown here is derived from an EMBL/GenBank/DDBJ whole genome shotgun (WGS) entry which is preliminary data.</text>
</comment>
<protein>
    <recommendedName>
        <fullName evidence="8">Peptidase A1 domain-containing protein</fullName>
    </recommendedName>
</protein>
<keyword evidence="4" id="KW-0378">Hydrolase</keyword>
<keyword evidence="2" id="KW-0645">Protease</keyword>
<dbReference type="PRINTS" id="PR00792">
    <property type="entry name" value="PEPSIN"/>
</dbReference>
<dbReference type="InterPro" id="IPR021109">
    <property type="entry name" value="Peptidase_aspartic_dom_sf"/>
</dbReference>
<comment type="similarity">
    <text evidence="1">Belongs to the peptidase A1 family.</text>
</comment>
<dbReference type="InterPro" id="IPR033121">
    <property type="entry name" value="PEPTIDASE_A1"/>
</dbReference>
<evidence type="ECO:0000313" key="10">
    <source>
        <dbReference type="Proteomes" id="UP001178507"/>
    </source>
</evidence>
<evidence type="ECO:0000256" key="7">
    <source>
        <dbReference type="SAM" id="SignalP"/>
    </source>
</evidence>
<dbReference type="PANTHER" id="PTHR13683">
    <property type="entry name" value="ASPARTYL PROTEASES"/>
    <property type="match status" value="1"/>
</dbReference>
<dbReference type="SUPFAM" id="SSF50630">
    <property type="entry name" value="Acid proteases"/>
    <property type="match status" value="1"/>
</dbReference>
<keyword evidence="10" id="KW-1185">Reference proteome</keyword>
<evidence type="ECO:0000256" key="2">
    <source>
        <dbReference type="ARBA" id="ARBA00022670"/>
    </source>
</evidence>
<dbReference type="InterPro" id="IPR001461">
    <property type="entry name" value="Aspartic_peptidase_A1"/>
</dbReference>
<dbReference type="Pfam" id="PF00026">
    <property type="entry name" value="Asp"/>
    <property type="match status" value="1"/>
</dbReference>
<evidence type="ECO:0000256" key="3">
    <source>
        <dbReference type="ARBA" id="ARBA00022729"/>
    </source>
</evidence>
<feature type="domain" description="Peptidase A1" evidence="8">
    <location>
        <begin position="40"/>
        <end position="378"/>
    </location>
</feature>
<dbReference type="GO" id="GO:0006508">
    <property type="term" value="P:proteolysis"/>
    <property type="evidence" value="ECO:0007669"/>
    <property type="project" value="UniProtKB-KW"/>
</dbReference>
<feature type="active site" evidence="5">
    <location>
        <position position="256"/>
    </location>
</feature>
<gene>
    <name evidence="9" type="ORF">EVOR1521_LOCUS5664</name>
</gene>
<sequence>MAASHILLFCLTVSFGEGAVGNDRIEHTRLYGNINAYAYYFAELLVGSPPQAVSVIVDTGSALCGFPCVGCSHCGNHLNPLFNMKASNTSQSLPCGMGCDRCQADRCGYLESYTEGSSISGVWFKDLVRLNGSDGDNQAVFASLGCHTDERKLFYTQTVNGIFGLAPHKITGSSNVLRDMFKDQAHVRDAVFAFCLAEWGGMLTVGGYDSSYNAPGETLSWVNLHHVGYYGVGLQQIIFDGIVVATQRSFGTTVVDTGTTFTYLPQEIYYSLEQALTNRCSNEKCAASAEGDSCWKLTSGSHAFPSHFPNISLMFTSGSLQVAVNWPATAYMFRGGRGDVWCYAFANNGMSRETVLGISFFLHKNIVFDTTQSKLGVAEANCPQHHYHAKINTDFPEPEPSFDLPPARAAKAQTQWVAIMLGAAGVLLLLLSCAMCAWAYCMMDTEDTNDKDTEMGSRLVYPAK</sequence>
<dbReference type="EMBL" id="CAUJNA010000412">
    <property type="protein sequence ID" value="CAJ1376652.1"/>
    <property type="molecule type" value="Genomic_DNA"/>
</dbReference>
<evidence type="ECO:0000259" key="8">
    <source>
        <dbReference type="PROSITE" id="PS51767"/>
    </source>
</evidence>
<evidence type="ECO:0000256" key="1">
    <source>
        <dbReference type="ARBA" id="ARBA00007447"/>
    </source>
</evidence>
<feature type="transmembrane region" description="Helical" evidence="6">
    <location>
        <begin position="416"/>
        <end position="441"/>
    </location>
</feature>